<dbReference type="Proteomes" id="UP000499080">
    <property type="component" value="Unassembled WGS sequence"/>
</dbReference>
<protein>
    <submittedName>
        <fullName evidence="1">Uncharacterized protein</fullName>
    </submittedName>
</protein>
<comment type="caution">
    <text evidence="1">The sequence shown here is derived from an EMBL/GenBank/DDBJ whole genome shotgun (WGS) entry which is preliminary data.</text>
</comment>
<name>A0A4Y2CWZ5_ARAVE</name>
<accession>A0A4Y2CWZ5</accession>
<gene>
    <name evidence="1" type="ORF">AVEN_57448_1</name>
</gene>
<organism evidence="1 2">
    <name type="scientific">Araneus ventricosus</name>
    <name type="common">Orbweaver spider</name>
    <name type="synonym">Epeira ventricosa</name>
    <dbReference type="NCBI Taxonomy" id="182803"/>
    <lineage>
        <taxon>Eukaryota</taxon>
        <taxon>Metazoa</taxon>
        <taxon>Ecdysozoa</taxon>
        <taxon>Arthropoda</taxon>
        <taxon>Chelicerata</taxon>
        <taxon>Arachnida</taxon>
        <taxon>Araneae</taxon>
        <taxon>Araneomorphae</taxon>
        <taxon>Entelegynae</taxon>
        <taxon>Araneoidea</taxon>
        <taxon>Araneidae</taxon>
        <taxon>Araneus</taxon>
    </lineage>
</organism>
<proteinExistence type="predicted"/>
<keyword evidence="2" id="KW-1185">Reference proteome</keyword>
<dbReference type="EMBL" id="BGPR01000262">
    <property type="protein sequence ID" value="GBM08903.1"/>
    <property type="molecule type" value="Genomic_DNA"/>
</dbReference>
<dbReference type="AlphaFoldDB" id="A0A4Y2CWZ5"/>
<evidence type="ECO:0000313" key="1">
    <source>
        <dbReference type="EMBL" id="GBM08903.1"/>
    </source>
</evidence>
<evidence type="ECO:0000313" key="2">
    <source>
        <dbReference type="Proteomes" id="UP000499080"/>
    </source>
</evidence>
<sequence>MFHVVGVSCSKPPVKTYSSRVSKYAEYASELKFEPDMTFPFTLNKVPKFETLNEISIKVFGYEETLEMRSAQCKKDQRRNHKTVGSWELGGGIKASVVQTDDGGTFINIRLFTPHNRTTF</sequence>
<reference evidence="1 2" key="1">
    <citation type="journal article" date="2019" name="Sci. Rep.">
        <title>Orb-weaving spider Araneus ventricosus genome elucidates the spidroin gene catalogue.</title>
        <authorList>
            <person name="Kono N."/>
            <person name="Nakamura H."/>
            <person name="Ohtoshi R."/>
            <person name="Moran D.A.P."/>
            <person name="Shinohara A."/>
            <person name="Yoshida Y."/>
            <person name="Fujiwara M."/>
            <person name="Mori M."/>
            <person name="Tomita M."/>
            <person name="Arakawa K."/>
        </authorList>
    </citation>
    <scope>NUCLEOTIDE SEQUENCE [LARGE SCALE GENOMIC DNA]</scope>
</reference>
<dbReference type="OrthoDB" id="2419425at2759"/>